<dbReference type="Gene3D" id="3.40.50.150">
    <property type="entry name" value="Vaccinia Virus protein VP39"/>
    <property type="match status" value="1"/>
</dbReference>
<dbReference type="OrthoDB" id="9811000at2"/>
<feature type="domain" description="Methyltransferase" evidence="1">
    <location>
        <begin position="44"/>
        <end position="141"/>
    </location>
</feature>
<dbReference type="EMBL" id="FRDI01000004">
    <property type="protein sequence ID" value="SHN59867.1"/>
    <property type="molecule type" value="Genomic_DNA"/>
</dbReference>
<evidence type="ECO:0000313" key="2">
    <source>
        <dbReference type="EMBL" id="SHN59867.1"/>
    </source>
</evidence>
<dbReference type="GO" id="GO:0032259">
    <property type="term" value="P:methylation"/>
    <property type="evidence" value="ECO:0007669"/>
    <property type="project" value="UniProtKB-KW"/>
</dbReference>
<evidence type="ECO:0000313" key="3">
    <source>
        <dbReference type="Proteomes" id="UP000186469"/>
    </source>
</evidence>
<dbReference type="Proteomes" id="UP000186469">
    <property type="component" value="Unassembled WGS sequence"/>
</dbReference>
<dbReference type="AlphaFoldDB" id="A0A1M7SN22"/>
<evidence type="ECO:0000259" key="1">
    <source>
        <dbReference type="Pfam" id="PF13649"/>
    </source>
</evidence>
<dbReference type="SUPFAM" id="SSF53335">
    <property type="entry name" value="S-adenosyl-L-methionine-dependent methyltransferases"/>
    <property type="match status" value="1"/>
</dbReference>
<dbReference type="InterPro" id="IPR029063">
    <property type="entry name" value="SAM-dependent_MTases_sf"/>
</dbReference>
<dbReference type="CDD" id="cd02440">
    <property type="entry name" value="AdoMet_MTases"/>
    <property type="match status" value="1"/>
</dbReference>
<gene>
    <name evidence="2" type="ORF">SAMN02745728_01061</name>
</gene>
<dbReference type="RefSeq" id="WP_072696752.1">
    <property type="nucleotide sequence ID" value="NZ_FRDI01000004.1"/>
</dbReference>
<dbReference type="GO" id="GO:0008168">
    <property type="term" value="F:methyltransferase activity"/>
    <property type="evidence" value="ECO:0007669"/>
    <property type="project" value="UniProtKB-KW"/>
</dbReference>
<keyword evidence="2" id="KW-0808">Transferase</keyword>
<proteinExistence type="predicted"/>
<name>A0A1M7SN22_9BACT</name>
<dbReference type="Pfam" id="PF13649">
    <property type="entry name" value="Methyltransf_25"/>
    <property type="match status" value="1"/>
</dbReference>
<dbReference type="PANTHER" id="PTHR43591:SF24">
    <property type="entry name" value="2-METHOXY-6-POLYPRENYL-1,4-BENZOQUINOL METHYLASE, MITOCHONDRIAL"/>
    <property type="match status" value="1"/>
</dbReference>
<keyword evidence="3" id="KW-1185">Reference proteome</keyword>
<sequence length="254" mass="28786">MNDIQMQLLIDLHKSNLRQGPGGEAETKKMLKLADIDKSKPLKIADIGCGTGNSSILLAKELNAQITAVDFLPEFLEVLQSQAKAHKEHKVAEKITTLNCSMDSLPFATEEFDLIFSEGAIYNMGFEAGVADWKRFLKPGGKLIVSEITWLTAKRPQELQAHWDAEYPEIDVASAKIKILEQHGYCLEAYFYLPVHCWKDNYYLPMQKGFDAFLERNGQSTQAKEIVEGEKAEIALYEKYSDYYSYGVYIARKL</sequence>
<dbReference type="InterPro" id="IPR041698">
    <property type="entry name" value="Methyltransf_25"/>
</dbReference>
<keyword evidence="2" id="KW-0489">Methyltransferase</keyword>
<dbReference type="STRING" id="1121455.SAMN02745728_01061"/>
<dbReference type="PANTHER" id="PTHR43591">
    <property type="entry name" value="METHYLTRANSFERASE"/>
    <property type="match status" value="1"/>
</dbReference>
<protein>
    <submittedName>
        <fullName evidence="2">Methyltransferase domain-containing protein</fullName>
    </submittedName>
</protein>
<reference evidence="2 3" key="1">
    <citation type="submission" date="2016-12" db="EMBL/GenBank/DDBJ databases">
        <authorList>
            <person name="Song W.-J."/>
            <person name="Kurnit D.M."/>
        </authorList>
    </citation>
    <scope>NUCLEOTIDE SEQUENCE [LARGE SCALE GENOMIC DNA]</scope>
    <source>
        <strain evidence="2 3">DSM 11393</strain>
    </source>
</reference>
<accession>A0A1M7SN22</accession>
<organism evidence="2 3">
    <name type="scientific">Desulfovibrio litoralis DSM 11393</name>
    <dbReference type="NCBI Taxonomy" id="1121455"/>
    <lineage>
        <taxon>Bacteria</taxon>
        <taxon>Pseudomonadati</taxon>
        <taxon>Thermodesulfobacteriota</taxon>
        <taxon>Desulfovibrionia</taxon>
        <taxon>Desulfovibrionales</taxon>
        <taxon>Desulfovibrionaceae</taxon>
        <taxon>Desulfovibrio</taxon>
    </lineage>
</organism>